<proteinExistence type="predicted"/>
<feature type="domain" description="RNase H type-1" evidence="2">
    <location>
        <begin position="255"/>
        <end position="323"/>
    </location>
</feature>
<dbReference type="Pfam" id="PF13966">
    <property type="entry name" value="zf-RVT"/>
    <property type="match status" value="1"/>
</dbReference>
<dbReference type="GO" id="GO:0004523">
    <property type="term" value="F:RNA-DNA hybrid ribonuclease activity"/>
    <property type="evidence" value="ECO:0007669"/>
    <property type="project" value="InterPro"/>
</dbReference>
<dbReference type="EMBL" id="CM004390">
    <property type="protein sequence ID" value="OAY52017.1"/>
    <property type="molecule type" value="Genomic_DNA"/>
</dbReference>
<accession>A0A2C9VZN5</accession>
<evidence type="ECO:0000313" key="4">
    <source>
        <dbReference type="EMBL" id="OAY52017.1"/>
    </source>
</evidence>
<dbReference type="InterPro" id="IPR052929">
    <property type="entry name" value="RNase_H-like_EbsB-rel"/>
</dbReference>
<name>A0A2C9VZN5_MANES</name>
<dbReference type="CDD" id="cd06222">
    <property type="entry name" value="RNase_H_like"/>
    <property type="match status" value="1"/>
</dbReference>
<evidence type="ECO:0008006" key="5">
    <source>
        <dbReference type="Google" id="ProtNLM"/>
    </source>
</evidence>
<dbReference type="Pfam" id="PF13456">
    <property type="entry name" value="RVT_3"/>
    <property type="match status" value="1"/>
</dbReference>
<dbReference type="InterPro" id="IPR002156">
    <property type="entry name" value="RNaseH_domain"/>
</dbReference>
<sequence length="323" mass="36352">MPSFGSLSFYLGLPISWGRSKVQTLDFLKERAKKDGGFKDLDLFNGALLLKQAWCAMVNQEALWARVLKGIYFPFSDFLLAKSSRSSSWDWRSLLEGREALAIGLRWNITAVNNFLATRVNLFKISCSASPRCPIYFQEDESVEHTLFFCPHAQASWYNCSLGFSPSISVFFTKGILLFLSWLVFLCWHIWKARNKAIFYDLVLDPVLTSGKAQNAIDEVWLFALPQPHSLLLPREPASFSNVWRPPAVDSYKINVDASFNHSSEECSIGVILRNSLGSWLDSSSTIGVCSSPLVTEALALQYAVAFAVNRRAFLVVFETDSK</sequence>
<organism evidence="4">
    <name type="scientific">Manihot esculenta</name>
    <name type="common">Cassava</name>
    <name type="synonym">Jatropha manihot</name>
    <dbReference type="NCBI Taxonomy" id="3983"/>
    <lineage>
        <taxon>Eukaryota</taxon>
        <taxon>Viridiplantae</taxon>
        <taxon>Streptophyta</taxon>
        <taxon>Embryophyta</taxon>
        <taxon>Tracheophyta</taxon>
        <taxon>Spermatophyta</taxon>
        <taxon>Magnoliopsida</taxon>
        <taxon>eudicotyledons</taxon>
        <taxon>Gunneridae</taxon>
        <taxon>Pentapetalae</taxon>
        <taxon>rosids</taxon>
        <taxon>fabids</taxon>
        <taxon>Malpighiales</taxon>
        <taxon>Euphorbiaceae</taxon>
        <taxon>Crotonoideae</taxon>
        <taxon>Manihoteae</taxon>
        <taxon>Manihot</taxon>
    </lineage>
</organism>
<dbReference type="AlphaFoldDB" id="A0A2C9VZN5"/>
<protein>
    <recommendedName>
        <fullName evidence="5">RNase H type-1 domain-containing protein</fullName>
    </recommendedName>
</protein>
<evidence type="ECO:0000259" key="2">
    <source>
        <dbReference type="Pfam" id="PF13456"/>
    </source>
</evidence>
<dbReference type="PANTHER" id="PTHR47074:SF21">
    <property type="entry name" value="RNASE H TYPE-1 DOMAIN-CONTAINING PROTEIN"/>
    <property type="match status" value="1"/>
</dbReference>
<keyword evidence="1" id="KW-0812">Transmembrane</keyword>
<dbReference type="GO" id="GO:0003676">
    <property type="term" value="F:nucleic acid binding"/>
    <property type="evidence" value="ECO:0007669"/>
    <property type="project" value="InterPro"/>
</dbReference>
<dbReference type="InterPro" id="IPR044730">
    <property type="entry name" value="RNase_H-like_dom_plant"/>
</dbReference>
<evidence type="ECO:0000259" key="3">
    <source>
        <dbReference type="Pfam" id="PF13966"/>
    </source>
</evidence>
<evidence type="ECO:0000256" key="1">
    <source>
        <dbReference type="SAM" id="Phobius"/>
    </source>
</evidence>
<keyword evidence="1" id="KW-0472">Membrane</keyword>
<keyword evidence="1" id="KW-1133">Transmembrane helix</keyword>
<dbReference type="PANTHER" id="PTHR47074">
    <property type="entry name" value="BNAC02G40300D PROTEIN"/>
    <property type="match status" value="1"/>
</dbReference>
<gene>
    <name evidence="4" type="ORF">MANES_04G050500</name>
</gene>
<reference evidence="4" key="1">
    <citation type="submission" date="2016-02" db="EMBL/GenBank/DDBJ databases">
        <title>WGS assembly of Manihot esculenta.</title>
        <authorList>
            <person name="Bredeson J.V."/>
            <person name="Prochnik S.E."/>
            <person name="Lyons J.B."/>
            <person name="Schmutz J."/>
            <person name="Grimwood J."/>
            <person name="Vrebalov J."/>
            <person name="Bart R.S."/>
            <person name="Amuge T."/>
            <person name="Ferguson M.E."/>
            <person name="Green R."/>
            <person name="Putnam N."/>
            <person name="Stites J."/>
            <person name="Rounsley S."/>
            <person name="Rokhsar D.S."/>
        </authorList>
    </citation>
    <scope>NUCLEOTIDE SEQUENCE [LARGE SCALE GENOMIC DNA]</scope>
    <source>
        <tissue evidence="4">Leaf</tissue>
    </source>
</reference>
<dbReference type="InterPro" id="IPR026960">
    <property type="entry name" value="RVT-Znf"/>
</dbReference>
<feature type="domain" description="Reverse transcriptase zinc-binding" evidence="3">
    <location>
        <begin position="111"/>
        <end position="157"/>
    </location>
</feature>
<feature type="transmembrane region" description="Helical" evidence="1">
    <location>
        <begin position="168"/>
        <end position="191"/>
    </location>
</feature>